<dbReference type="GO" id="GO:0046872">
    <property type="term" value="F:metal ion binding"/>
    <property type="evidence" value="ECO:0007669"/>
    <property type="project" value="InterPro"/>
</dbReference>
<evidence type="ECO:0000313" key="4">
    <source>
        <dbReference type="Proteomes" id="UP000033858"/>
    </source>
</evidence>
<sequence length="259" mass="29303">MNNILILTSGKVSKLDAFDDSVDKGSFDDIWYDSENFGLGQYKLIYFRMVGRSLEPATLVAHYAIKNRIKIIDKIYETSLLMPLSLGKSIELKKLVEAGVPVPKTVFGRMDKLPYPFIVKSTSSQRGREVWKVENEEELKKLPRQKNKFYFAQEFIPNAHRIRVLVVGDRALGAIRRQTKWNKDDIKETLNPVPKNVEKLALFATGASGLDICGVDILEDGGGKLLVIEANAAPSWKLINKYCGIVVENEIIKYLQKQI</sequence>
<keyword evidence="1" id="KW-0547">Nucleotide-binding</keyword>
<keyword evidence="1" id="KW-0067">ATP-binding</keyword>
<accession>A0A0G0UA32</accession>
<organism evidence="3 4">
    <name type="scientific">Candidatus Woesebacteria bacterium GW2011_GWB1_41_10</name>
    <dbReference type="NCBI Taxonomy" id="1618577"/>
    <lineage>
        <taxon>Bacteria</taxon>
        <taxon>Candidatus Woeseibacteriota</taxon>
    </lineage>
</organism>
<dbReference type="AlphaFoldDB" id="A0A0G0UA32"/>
<dbReference type="PANTHER" id="PTHR21621">
    <property type="entry name" value="RIBOSOMAL PROTEIN S6 MODIFICATION PROTEIN"/>
    <property type="match status" value="1"/>
</dbReference>
<evidence type="ECO:0000256" key="1">
    <source>
        <dbReference type="PROSITE-ProRule" id="PRU00409"/>
    </source>
</evidence>
<dbReference type="GO" id="GO:0005737">
    <property type="term" value="C:cytoplasm"/>
    <property type="evidence" value="ECO:0007669"/>
    <property type="project" value="TreeGrafter"/>
</dbReference>
<dbReference type="PROSITE" id="PS50975">
    <property type="entry name" value="ATP_GRASP"/>
    <property type="match status" value="1"/>
</dbReference>
<proteinExistence type="predicted"/>
<name>A0A0G0UA32_9BACT</name>
<evidence type="ECO:0000259" key="2">
    <source>
        <dbReference type="PROSITE" id="PS50975"/>
    </source>
</evidence>
<gene>
    <name evidence="3" type="ORF">UU32_C0030G0006</name>
</gene>
<dbReference type="EMBL" id="LCAE01000030">
    <property type="protein sequence ID" value="KKR85859.1"/>
    <property type="molecule type" value="Genomic_DNA"/>
</dbReference>
<evidence type="ECO:0000313" key="3">
    <source>
        <dbReference type="EMBL" id="KKR85859.1"/>
    </source>
</evidence>
<dbReference type="Gene3D" id="3.30.470.20">
    <property type="entry name" value="ATP-grasp fold, B domain"/>
    <property type="match status" value="1"/>
</dbReference>
<dbReference type="GO" id="GO:0016879">
    <property type="term" value="F:ligase activity, forming carbon-nitrogen bonds"/>
    <property type="evidence" value="ECO:0007669"/>
    <property type="project" value="TreeGrafter"/>
</dbReference>
<reference evidence="3 4" key="1">
    <citation type="journal article" date="2015" name="Nature">
        <title>rRNA introns, odd ribosomes, and small enigmatic genomes across a large radiation of phyla.</title>
        <authorList>
            <person name="Brown C.T."/>
            <person name="Hug L.A."/>
            <person name="Thomas B.C."/>
            <person name="Sharon I."/>
            <person name="Castelle C.J."/>
            <person name="Singh A."/>
            <person name="Wilkins M.J."/>
            <person name="Williams K.H."/>
            <person name="Banfield J.F."/>
        </authorList>
    </citation>
    <scope>NUCLEOTIDE SEQUENCE [LARGE SCALE GENOMIC DNA]</scope>
</reference>
<dbReference type="GO" id="GO:0005524">
    <property type="term" value="F:ATP binding"/>
    <property type="evidence" value="ECO:0007669"/>
    <property type="project" value="UniProtKB-UniRule"/>
</dbReference>
<protein>
    <recommendedName>
        <fullName evidence="2">ATP-grasp domain-containing protein</fullName>
    </recommendedName>
</protein>
<dbReference type="InterPro" id="IPR013651">
    <property type="entry name" value="ATP-grasp_RimK-type"/>
</dbReference>
<comment type="caution">
    <text evidence="3">The sequence shown here is derived from an EMBL/GenBank/DDBJ whole genome shotgun (WGS) entry which is preliminary data.</text>
</comment>
<dbReference type="Pfam" id="PF08443">
    <property type="entry name" value="RimK"/>
    <property type="match status" value="1"/>
</dbReference>
<dbReference type="SUPFAM" id="SSF56059">
    <property type="entry name" value="Glutathione synthetase ATP-binding domain-like"/>
    <property type="match status" value="1"/>
</dbReference>
<dbReference type="PANTHER" id="PTHR21621:SF0">
    <property type="entry name" value="BETA-CITRYLGLUTAMATE SYNTHASE B-RELATED"/>
    <property type="match status" value="1"/>
</dbReference>
<feature type="domain" description="ATP-grasp" evidence="2">
    <location>
        <begin position="74"/>
        <end position="256"/>
    </location>
</feature>
<dbReference type="Proteomes" id="UP000033858">
    <property type="component" value="Unassembled WGS sequence"/>
</dbReference>
<dbReference type="InterPro" id="IPR011761">
    <property type="entry name" value="ATP-grasp"/>
</dbReference>